<dbReference type="Gene3D" id="3.60.70.12">
    <property type="entry name" value="L-amino peptidase D-ALA esterase/amidase"/>
    <property type="match status" value="1"/>
</dbReference>
<evidence type="ECO:0000313" key="3">
    <source>
        <dbReference type="Proteomes" id="UP000265489"/>
    </source>
</evidence>
<protein>
    <submittedName>
        <fullName evidence="2">S58 family peptidase</fullName>
    </submittedName>
</protein>
<evidence type="ECO:0000313" key="2">
    <source>
        <dbReference type="EMBL" id="RGU88643.1"/>
    </source>
</evidence>
<organism evidence="2 3">
    <name type="scientific">Holdemanella biformis</name>
    <dbReference type="NCBI Taxonomy" id="1735"/>
    <lineage>
        <taxon>Bacteria</taxon>
        <taxon>Bacillati</taxon>
        <taxon>Bacillota</taxon>
        <taxon>Erysipelotrichia</taxon>
        <taxon>Erysipelotrichales</taxon>
        <taxon>Erysipelotrichaceae</taxon>
        <taxon>Holdemanella</taxon>
    </lineage>
</organism>
<gene>
    <name evidence="2" type="ORF">DWW32_12815</name>
</gene>
<dbReference type="RefSeq" id="WP_118326011.1">
    <property type="nucleotide sequence ID" value="NZ_DAWEIE010000035.1"/>
</dbReference>
<dbReference type="PANTHER" id="PTHR36512:SF3">
    <property type="entry name" value="BLR5678 PROTEIN"/>
    <property type="match status" value="1"/>
</dbReference>
<dbReference type="Proteomes" id="UP000265489">
    <property type="component" value="Unassembled WGS sequence"/>
</dbReference>
<dbReference type="InterPro" id="IPR005321">
    <property type="entry name" value="Peptidase_S58_DmpA"/>
</dbReference>
<dbReference type="GeneID" id="66580810"/>
<dbReference type="PANTHER" id="PTHR36512">
    <property type="entry name" value="D-AMINOPEPTIDASE"/>
    <property type="match status" value="1"/>
</dbReference>
<name>A0A395W3U0_9FIRM</name>
<dbReference type="InterPro" id="IPR016117">
    <property type="entry name" value="ArgJ-like_dom_sf"/>
</dbReference>
<accession>A0A395W3U0</accession>
<dbReference type="EMBL" id="QRYQ01000044">
    <property type="protein sequence ID" value="RGU88643.1"/>
    <property type="molecule type" value="Genomic_DNA"/>
</dbReference>
<evidence type="ECO:0000256" key="1">
    <source>
        <dbReference type="ARBA" id="ARBA00007068"/>
    </source>
</evidence>
<dbReference type="Pfam" id="PF03576">
    <property type="entry name" value="Peptidase_S58"/>
    <property type="match status" value="1"/>
</dbReference>
<dbReference type="GO" id="GO:0004177">
    <property type="term" value="F:aminopeptidase activity"/>
    <property type="evidence" value="ECO:0007669"/>
    <property type="project" value="TreeGrafter"/>
</dbReference>
<dbReference type="SUPFAM" id="SSF56266">
    <property type="entry name" value="DmpA/ArgJ-like"/>
    <property type="match status" value="1"/>
</dbReference>
<sequence>MEKGKLNRITDVEGVLVGHKTISSGTYQTGVTFIRTAEDVFHQKLACGCSILNGFGKTTGLPQIMELGTLESYICLTNTLNVGVVQQALVDIMVKENEDLTSVNVVVGECNDGYLNSIRDCVVTKEDVYDAYRDCKKEFELGSVGAGRGMSCFEMSGGIGSSSRVFEIDGNTYTLGVLVLSNFGLREQYLLDEVEGNQLPLEQEKGSIMMIIATDAPLSDRQLHRVCNRMPVGLALTGSHMGNGSGDIAIAFSTANRFGSEEIHTLKQINDNKINVVFDAAIESCKEAVHVSLIENEEVIGQSGHVRKCLNQVKIQ</sequence>
<reference evidence="2 3" key="1">
    <citation type="submission" date="2018-08" db="EMBL/GenBank/DDBJ databases">
        <title>A genome reference for cultivated species of the human gut microbiota.</title>
        <authorList>
            <person name="Zou Y."/>
            <person name="Xue W."/>
            <person name="Luo G."/>
        </authorList>
    </citation>
    <scope>NUCLEOTIDE SEQUENCE [LARGE SCALE GENOMIC DNA]</scope>
    <source>
        <strain evidence="2 3">AF15-20</strain>
    </source>
</reference>
<comment type="similarity">
    <text evidence="1">Belongs to the peptidase S58 family.</text>
</comment>
<proteinExistence type="inferred from homology"/>
<dbReference type="AlphaFoldDB" id="A0A395W3U0"/>
<comment type="caution">
    <text evidence="2">The sequence shown here is derived from an EMBL/GenBank/DDBJ whole genome shotgun (WGS) entry which is preliminary data.</text>
</comment>